<keyword evidence="7" id="KW-0547">Nucleotide-binding</keyword>
<gene>
    <name evidence="15" type="ORF">GCM10010276_56250</name>
</gene>
<evidence type="ECO:0000259" key="14">
    <source>
        <dbReference type="PROSITE" id="PS50906"/>
    </source>
</evidence>
<feature type="region of interest" description="Disordered" evidence="12">
    <location>
        <begin position="772"/>
        <end position="805"/>
    </location>
</feature>
<evidence type="ECO:0000256" key="5">
    <source>
        <dbReference type="ARBA" id="ARBA00022679"/>
    </source>
</evidence>
<name>A0ABN3MMY3_STRLO</name>
<feature type="compositionally biased region" description="Low complexity" evidence="12">
    <location>
        <begin position="942"/>
        <end position="957"/>
    </location>
</feature>
<dbReference type="PANTHER" id="PTHR44936">
    <property type="entry name" value="SENSOR PROTEIN CREC"/>
    <property type="match status" value="1"/>
</dbReference>
<sequence length="1513" mass="163732">MRRSKNRPESQARSNFTQPPSGAAAARVPGSEPTAAPTAGGRRFSPRNWPVRARLNAILLLPVIVGLVMGGFQVKSSIDSWQEAEDAENTSRLVRVSLNYVDALSNERDITAAPLLKGDSTKEDEIIIGAARKATDEAADAFGEAVQDMPRTASLERRLKLFRAEEPNLKTLRTQAYTSKLPGVDTEEGYTEITNPLMEFASELSLSTGDITSYGRILYAISLTKTALSLERAIGMHLLVKPGPGDGSLASQREALSSYARLEGVAVDQYINGGAEADAKKIEDVKKEIQADIATMAKQAKAKDPDYVAPPSDLRTMVRLLAGLKSVAPADRAVLARQGVTPKNWWTVTTVKYNAYRQLEKSKADTAVHEAATIADNAKRDALITGAVVVVALLLAFILAGAVTRQMSRSMRQLRNAAFGIAEQRLPMLVDQLSRTDPGRVDTRVQPIPINTRDEIGEVARAFDQVHGEAVRLAAEQALLRGNINAIFTNLSRRNQSLIEGQLTLIADLESNEADPGQLENLFRLDHFATRMRRNGENLLVLAGEEPGRRWDMPVPLVDVLRAASSEVEQYGRIQLSNVPRAEIHGRAVTDLVHLLAELLENATAFSSPQTKVRVTASGLPDGRIMIEIDDEGIGLTAEDFADINHKLANPPTVDAAISQRMGLFVVGRLSDRHGIRVQLRPSGESAGTTALVMLPVAITHGGGGERRLNRDEFTVSRAITDQNYQDEDFNSSVGAAAELGFDDTRYADTLDDIRELDPVGRSLMREERRAALEVQAEDQPAQESSETRYGDSFDASPSAPNDTQDAARQGLEVLPPALGPGEGRTPLYDTLETSWFHGSQPVGGPGPSQESPQAASAPDAPQGSDAAPASTGWRTSPNDDLVRQAERVRQPAAGGITTSGLPRRVPRANLVPGTAQQRQDQGGPQVSRAPDDVRGRLTNLRRGIAQGRQAGTGQTGSPMIPSLQQGRVPVGNAGSPAGDRLSSEGSEPPRSERGGGTSGQGRHEVSSATSPPVPPVSPAPSAYEGSSPRHLVVEVAEQAALDREIPLHVQITREAGQVSTRMRPFAVPQEGAQLTITVQAPGLRALGDLQQRLIVYPGADSEVLHFPLRTVAPGLHWVTVRAFREGTYLGEVRCQISVTGGGVTRDGRKHVGMLQSTAVEPGEVTLQVHRNFDESYSFQLMSGTFYAPEEFRFHGGDPRRVADQIANEVRELARLTVPKAAGAAAHTHRVYERLKNQGVELWRSAVPEAIQQQFWEQTNRITSLTVLGVHNVVPWELLYPLDSQRDRGFLAEQLPVVRRVFNQDRVQRIALPGATFVVPPGSPPEAKQEIASLRRLLGPGAAQAEVITERDVLTALIRGGDVGLLHFACHNTFSRSGSRMNMDDGPFDPIDLSSAAQIGSLQAQRPMVFLNACRSAGEIDWWTKALGWPEKFLEAGAGAFIGTLWSVRSDSALLFAETFYDQFLDRGEPLGRASLVARQAVRDQHGDPTWLAYAVYGSPAAEASRSGDPESA</sequence>
<keyword evidence="13" id="KW-0472">Membrane</keyword>
<evidence type="ECO:0000256" key="6">
    <source>
        <dbReference type="ARBA" id="ARBA00022692"/>
    </source>
</evidence>
<dbReference type="Gene3D" id="6.10.340.10">
    <property type="match status" value="1"/>
</dbReference>
<evidence type="ECO:0000256" key="12">
    <source>
        <dbReference type="SAM" id="MobiDB-lite"/>
    </source>
</evidence>
<proteinExistence type="predicted"/>
<keyword evidence="4" id="KW-0597">Phosphoprotein</keyword>
<keyword evidence="10 13" id="KW-1133">Transmembrane helix</keyword>
<evidence type="ECO:0000256" key="10">
    <source>
        <dbReference type="ARBA" id="ARBA00022989"/>
    </source>
</evidence>
<keyword evidence="9" id="KW-0067">ATP-binding</keyword>
<dbReference type="InterPro" id="IPR003594">
    <property type="entry name" value="HATPase_dom"/>
</dbReference>
<feature type="domain" description="NIT" evidence="14">
    <location>
        <begin position="95"/>
        <end position="374"/>
    </location>
</feature>
<feature type="transmembrane region" description="Helical" evidence="13">
    <location>
        <begin position="382"/>
        <end position="403"/>
    </location>
</feature>
<feature type="region of interest" description="Disordered" evidence="12">
    <location>
        <begin position="889"/>
        <end position="908"/>
    </location>
</feature>
<feature type="region of interest" description="Disordered" evidence="12">
    <location>
        <begin position="913"/>
        <end position="1029"/>
    </location>
</feature>
<dbReference type="InterPro" id="IPR036890">
    <property type="entry name" value="HATPase_C_sf"/>
</dbReference>
<evidence type="ECO:0000256" key="7">
    <source>
        <dbReference type="ARBA" id="ARBA00022741"/>
    </source>
</evidence>
<comment type="subcellular location">
    <subcellularLocation>
        <location evidence="2">Membrane</location>
    </subcellularLocation>
</comment>
<comment type="caution">
    <text evidence="15">The sequence shown here is derived from an EMBL/GenBank/DDBJ whole genome shotgun (WGS) entry which is preliminary data.</text>
</comment>
<accession>A0ABN3MMY3</accession>
<evidence type="ECO:0000256" key="4">
    <source>
        <dbReference type="ARBA" id="ARBA00022553"/>
    </source>
</evidence>
<feature type="compositionally biased region" description="Basic and acidic residues" evidence="12">
    <location>
        <begin position="1"/>
        <end position="10"/>
    </location>
</feature>
<keyword evidence="5" id="KW-0808">Transferase</keyword>
<dbReference type="PANTHER" id="PTHR44936:SF9">
    <property type="entry name" value="SENSOR PROTEIN CREC"/>
    <property type="match status" value="1"/>
</dbReference>
<reference evidence="15 16" key="1">
    <citation type="journal article" date="2019" name="Int. J. Syst. Evol. Microbiol.">
        <title>The Global Catalogue of Microorganisms (GCM) 10K type strain sequencing project: providing services to taxonomists for standard genome sequencing and annotation.</title>
        <authorList>
            <consortium name="The Broad Institute Genomics Platform"/>
            <consortium name="The Broad Institute Genome Sequencing Center for Infectious Disease"/>
            <person name="Wu L."/>
            <person name="Ma J."/>
        </authorList>
    </citation>
    <scope>NUCLEOTIDE SEQUENCE [LARGE SCALE GENOMIC DNA]</scope>
    <source>
        <strain evidence="15 16">JCM 4395</strain>
    </source>
</reference>
<evidence type="ECO:0000256" key="3">
    <source>
        <dbReference type="ARBA" id="ARBA00012438"/>
    </source>
</evidence>
<feature type="compositionally biased region" description="Polar residues" evidence="12">
    <location>
        <begin position="915"/>
        <end position="925"/>
    </location>
</feature>
<keyword evidence="11" id="KW-0902">Two-component regulatory system</keyword>
<dbReference type="SUPFAM" id="SSF55874">
    <property type="entry name" value="ATPase domain of HSP90 chaperone/DNA topoisomerase II/histidine kinase"/>
    <property type="match status" value="1"/>
</dbReference>
<evidence type="ECO:0000256" key="13">
    <source>
        <dbReference type="SAM" id="Phobius"/>
    </source>
</evidence>
<evidence type="ECO:0000256" key="2">
    <source>
        <dbReference type="ARBA" id="ARBA00004370"/>
    </source>
</evidence>
<dbReference type="Gene3D" id="3.30.565.10">
    <property type="entry name" value="Histidine kinase-like ATPase, C-terminal domain"/>
    <property type="match status" value="1"/>
</dbReference>
<keyword evidence="6 13" id="KW-0812">Transmembrane</keyword>
<feature type="compositionally biased region" description="Low complexity" evidence="12">
    <location>
        <begin position="848"/>
        <end position="871"/>
    </location>
</feature>
<feature type="region of interest" description="Disordered" evidence="12">
    <location>
        <begin position="1"/>
        <end position="47"/>
    </location>
</feature>
<evidence type="ECO:0000256" key="1">
    <source>
        <dbReference type="ARBA" id="ARBA00000085"/>
    </source>
</evidence>
<dbReference type="Pfam" id="PF12770">
    <property type="entry name" value="CHAT"/>
    <property type="match status" value="1"/>
</dbReference>
<dbReference type="InterPro" id="IPR010910">
    <property type="entry name" value="Nitrate/nitrite_sensing_bac"/>
</dbReference>
<evidence type="ECO:0000313" key="15">
    <source>
        <dbReference type="EMBL" id="GAA2504956.1"/>
    </source>
</evidence>
<dbReference type="InterPro" id="IPR003660">
    <property type="entry name" value="HAMP_dom"/>
</dbReference>
<dbReference type="Pfam" id="PF08376">
    <property type="entry name" value="NIT"/>
    <property type="match status" value="1"/>
</dbReference>
<dbReference type="SMART" id="SM00304">
    <property type="entry name" value="HAMP"/>
    <property type="match status" value="1"/>
</dbReference>
<dbReference type="Proteomes" id="UP001501777">
    <property type="component" value="Unassembled WGS sequence"/>
</dbReference>
<dbReference type="InterPro" id="IPR013587">
    <property type="entry name" value="Nitrate/nitrite_sensing"/>
</dbReference>
<dbReference type="PROSITE" id="PS50906">
    <property type="entry name" value="NIT"/>
    <property type="match status" value="1"/>
</dbReference>
<feature type="region of interest" description="Disordered" evidence="12">
    <location>
        <begin position="835"/>
        <end position="880"/>
    </location>
</feature>
<evidence type="ECO:0000256" key="8">
    <source>
        <dbReference type="ARBA" id="ARBA00022777"/>
    </source>
</evidence>
<dbReference type="EMBL" id="BAAASG010000012">
    <property type="protein sequence ID" value="GAA2504956.1"/>
    <property type="molecule type" value="Genomic_DNA"/>
</dbReference>
<keyword evidence="16" id="KW-1185">Reference proteome</keyword>
<evidence type="ECO:0000313" key="16">
    <source>
        <dbReference type="Proteomes" id="UP001501777"/>
    </source>
</evidence>
<dbReference type="EC" id="2.7.13.3" evidence="3"/>
<dbReference type="CDD" id="cd06225">
    <property type="entry name" value="HAMP"/>
    <property type="match status" value="1"/>
</dbReference>
<protein>
    <recommendedName>
        <fullName evidence="3">histidine kinase</fullName>
        <ecNumber evidence="3">2.7.13.3</ecNumber>
    </recommendedName>
</protein>
<evidence type="ECO:0000256" key="11">
    <source>
        <dbReference type="ARBA" id="ARBA00023012"/>
    </source>
</evidence>
<dbReference type="Pfam" id="PF02518">
    <property type="entry name" value="HATPase_c"/>
    <property type="match status" value="1"/>
</dbReference>
<dbReference type="InterPro" id="IPR050980">
    <property type="entry name" value="2C_sensor_his_kinase"/>
</dbReference>
<comment type="catalytic activity">
    <reaction evidence="1">
        <text>ATP + protein L-histidine = ADP + protein N-phospho-L-histidine.</text>
        <dbReference type="EC" id="2.7.13.3"/>
    </reaction>
</comment>
<feature type="compositionally biased region" description="Polar residues" evidence="12">
    <location>
        <begin position="11"/>
        <end position="20"/>
    </location>
</feature>
<dbReference type="SMART" id="SM00387">
    <property type="entry name" value="HATPase_c"/>
    <property type="match status" value="1"/>
</dbReference>
<evidence type="ECO:0000256" key="9">
    <source>
        <dbReference type="ARBA" id="ARBA00022840"/>
    </source>
</evidence>
<organism evidence="15 16">
    <name type="scientific">Streptomyces longisporus</name>
    <dbReference type="NCBI Taxonomy" id="1948"/>
    <lineage>
        <taxon>Bacteria</taxon>
        <taxon>Bacillati</taxon>
        <taxon>Actinomycetota</taxon>
        <taxon>Actinomycetes</taxon>
        <taxon>Kitasatosporales</taxon>
        <taxon>Streptomycetaceae</taxon>
        <taxon>Streptomyces</taxon>
    </lineage>
</organism>
<dbReference type="InterPro" id="IPR024983">
    <property type="entry name" value="CHAT_dom"/>
</dbReference>
<keyword evidence="8" id="KW-0418">Kinase</keyword>